<organism evidence="11 12">
    <name type="scientific">Mytilus galloprovincialis</name>
    <name type="common">Mediterranean mussel</name>
    <dbReference type="NCBI Taxonomy" id="29158"/>
    <lineage>
        <taxon>Eukaryota</taxon>
        <taxon>Metazoa</taxon>
        <taxon>Spiralia</taxon>
        <taxon>Lophotrochozoa</taxon>
        <taxon>Mollusca</taxon>
        <taxon>Bivalvia</taxon>
        <taxon>Autobranchia</taxon>
        <taxon>Pteriomorphia</taxon>
        <taxon>Mytilida</taxon>
        <taxon>Mytiloidea</taxon>
        <taxon>Mytilidae</taxon>
        <taxon>Mytilinae</taxon>
        <taxon>Mytilus</taxon>
    </lineage>
</organism>
<feature type="transmembrane region" description="Helical" evidence="9">
    <location>
        <begin position="222"/>
        <end position="243"/>
    </location>
</feature>
<evidence type="ECO:0000256" key="9">
    <source>
        <dbReference type="SAM" id="Phobius"/>
    </source>
</evidence>
<dbReference type="InterPro" id="IPR017452">
    <property type="entry name" value="GPCR_Rhodpsn_7TM"/>
</dbReference>
<evidence type="ECO:0000313" key="12">
    <source>
        <dbReference type="Proteomes" id="UP000596742"/>
    </source>
</evidence>
<evidence type="ECO:0000313" key="11">
    <source>
        <dbReference type="EMBL" id="VDI67395.1"/>
    </source>
</evidence>
<dbReference type="PANTHER" id="PTHR24243">
    <property type="entry name" value="G-PROTEIN COUPLED RECEPTOR"/>
    <property type="match status" value="1"/>
</dbReference>
<evidence type="ECO:0000256" key="6">
    <source>
        <dbReference type="ARBA" id="ARBA00023170"/>
    </source>
</evidence>
<dbReference type="AlphaFoldDB" id="A0A8B6GQ62"/>
<feature type="transmembrane region" description="Helical" evidence="9">
    <location>
        <begin position="85"/>
        <end position="103"/>
    </location>
</feature>
<evidence type="ECO:0000256" key="7">
    <source>
        <dbReference type="ARBA" id="ARBA00023224"/>
    </source>
</evidence>
<dbReference type="PANTHER" id="PTHR24243:SF230">
    <property type="entry name" value="G-PROTEIN COUPLED RECEPTORS FAMILY 1 PROFILE DOMAIN-CONTAINING PROTEIN"/>
    <property type="match status" value="1"/>
</dbReference>
<dbReference type="GO" id="GO:0005886">
    <property type="term" value="C:plasma membrane"/>
    <property type="evidence" value="ECO:0007669"/>
    <property type="project" value="TreeGrafter"/>
</dbReference>
<dbReference type="PROSITE" id="PS00237">
    <property type="entry name" value="G_PROTEIN_RECEP_F1_1"/>
    <property type="match status" value="1"/>
</dbReference>
<protein>
    <recommendedName>
        <fullName evidence="10">G-protein coupled receptors family 1 profile domain-containing protein</fullName>
    </recommendedName>
</protein>
<dbReference type="Gene3D" id="1.20.1070.10">
    <property type="entry name" value="Rhodopsin 7-helix transmembrane proteins"/>
    <property type="match status" value="1"/>
</dbReference>
<dbReference type="Pfam" id="PF00001">
    <property type="entry name" value="7tm_1"/>
    <property type="match status" value="1"/>
</dbReference>
<keyword evidence="2 8" id="KW-0812">Transmembrane</keyword>
<keyword evidence="5 9" id="KW-0472">Membrane</keyword>
<evidence type="ECO:0000256" key="8">
    <source>
        <dbReference type="RuleBase" id="RU000688"/>
    </source>
</evidence>
<keyword evidence="12" id="KW-1185">Reference proteome</keyword>
<dbReference type="InterPro" id="IPR000276">
    <property type="entry name" value="GPCR_Rhodpsn"/>
</dbReference>
<keyword evidence="3 9" id="KW-1133">Transmembrane helix</keyword>
<name>A0A8B6GQ62_MYTGA</name>
<feature type="domain" description="G-protein coupled receptors family 1 profile" evidence="10">
    <location>
        <begin position="64"/>
        <end position="338"/>
    </location>
</feature>
<dbReference type="PRINTS" id="PR00237">
    <property type="entry name" value="GPCRRHODOPSN"/>
</dbReference>
<feature type="transmembrane region" description="Helical" evidence="9">
    <location>
        <begin position="264"/>
        <end position="289"/>
    </location>
</feature>
<dbReference type="GO" id="GO:0004930">
    <property type="term" value="F:G protein-coupled receptor activity"/>
    <property type="evidence" value="ECO:0007669"/>
    <property type="project" value="UniProtKB-KW"/>
</dbReference>
<sequence length="378" mass="43722">MKAVTCTTESLYERLLMMLKNETNITEFLQLNTFSREGTNNIYTMGRTFFAYFTPIIIIIGIVGNLLSLHVFLSQNLRSLSASRYLAALSVSDLITIIFYVSVEWIRRGLTYLFPTTNVKILDIEGLCQFQLYISYASRFVSAWLVVSFTIERYVSICHPLVRRNICTNRSTRKVISGVILVSCTTVLYKPALSGIYKGATGTLYCTSLPHYGLLSFSCDSIYAVFITFVPFVVITILNVLIIRNLLKQRKNEICRQIVTKVSVIRLEFTVIHLALSICFILLNIPYFILWFRNFLLSKYLFNSVVSSSVINLKYWQGMLYFVRTIFYMNYCINVLLYLTLGAYFRHEVRVLLTLARFRRKSFVFPITVQTDSNQTRL</sequence>
<keyword evidence="6 8" id="KW-0675">Receptor</keyword>
<feature type="transmembrane region" description="Helical" evidence="9">
    <location>
        <begin position="49"/>
        <end position="73"/>
    </location>
</feature>
<dbReference type="PROSITE" id="PS50262">
    <property type="entry name" value="G_PROTEIN_RECEP_F1_2"/>
    <property type="match status" value="1"/>
</dbReference>
<evidence type="ECO:0000256" key="1">
    <source>
        <dbReference type="ARBA" id="ARBA00004141"/>
    </source>
</evidence>
<comment type="caution">
    <text evidence="11">The sequence shown here is derived from an EMBL/GenBank/DDBJ whole genome shotgun (WGS) entry which is preliminary data.</text>
</comment>
<evidence type="ECO:0000256" key="5">
    <source>
        <dbReference type="ARBA" id="ARBA00023136"/>
    </source>
</evidence>
<feature type="transmembrane region" description="Helical" evidence="9">
    <location>
        <begin position="175"/>
        <end position="192"/>
    </location>
</feature>
<proteinExistence type="inferred from homology"/>
<comment type="subcellular location">
    <subcellularLocation>
        <location evidence="1">Membrane</location>
        <topology evidence="1">Multi-pass membrane protein</topology>
    </subcellularLocation>
</comment>
<accession>A0A8B6GQ62</accession>
<gene>
    <name evidence="11" type="ORF">MGAL_10B094560</name>
</gene>
<evidence type="ECO:0000256" key="2">
    <source>
        <dbReference type="ARBA" id="ARBA00022692"/>
    </source>
</evidence>
<keyword evidence="7 8" id="KW-0807">Transducer</keyword>
<keyword evidence="4 8" id="KW-0297">G-protein coupled receptor</keyword>
<reference evidence="11" key="1">
    <citation type="submission" date="2018-11" db="EMBL/GenBank/DDBJ databases">
        <authorList>
            <person name="Alioto T."/>
            <person name="Alioto T."/>
        </authorList>
    </citation>
    <scope>NUCLEOTIDE SEQUENCE</scope>
</reference>
<comment type="similarity">
    <text evidence="8">Belongs to the G-protein coupled receptor 1 family.</text>
</comment>
<dbReference type="EMBL" id="UYJE01008799">
    <property type="protein sequence ID" value="VDI67395.1"/>
    <property type="molecule type" value="Genomic_DNA"/>
</dbReference>
<dbReference type="SUPFAM" id="SSF81321">
    <property type="entry name" value="Family A G protein-coupled receptor-like"/>
    <property type="match status" value="1"/>
</dbReference>
<evidence type="ECO:0000256" key="3">
    <source>
        <dbReference type="ARBA" id="ARBA00022989"/>
    </source>
</evidence>
<evidence type="ECO:0000256" key="4">
    <source>
        <dbReference type="ARBA" id="ARBA00023040"/>
    </source>
</evidence>
<dbReference type="OrthoDB" id="9990906at2759"/>
<evidence type="ECO:0000259" key="10">
    <source>
        <dbReference type="PROSITE" id="PS50262"/>
    </source>
</evidence>
<feature type="transmembrane region" description="Helical" evidence="9">
    <location>
        <begin position="325"/>
        <end position="345"/>
    </location>
</feature>
<dbReference type="Proteomes" id="UP000596742">
    <property type="component" value="Unassembled WGS sequence"/>
</dbReference>